<name>A0AB34II88_PRYPA</name>
<accession>A0AB34II88</accession>
<comment type="caution">
    <text evidence="2">The sequence shown here is derived from an EMBL/GenBank/DDBJ whole genome shotgun (WGS) entry which is preliminary data.</text>
</comment>
<reference evidence="2 3" key="1">
    <citation type="journal article" date="2024" name="Science">
        <title>Giant polyketide synthase enzymes in the biosynthesis of giant marine polyether toxins.</title>
        <authorList>
            <person name="Fallon T.R."/>
            <person name="Shende V.V."/>
            <person name="Wierzbicki I.H."/>
            <person name="Pendleton A.L."/>
            <person name="Watervoot N.F."/>
            <person name="Auber R.P."/>
            <person name="Gonzalez D.J."/>
            <person name="Wisecaver J.H."/>
            <person name="Moore B.S."/>
        </authorList>
    </citation>
    <scope>NUCLEOTIDE SEQUENCE [LARGE SCALE GENOMIC DNA]</scope>
    <source>
        <strain evidence="2 3">12B1</strain>
    </source>
</reference>
<sequence>MALGSGARREVERTYSVRAPGSRGGGGGNGGKGGGSGGEGRSGGRGGECGEQTEAMALSHPRSTQRQPACLKRAAQSSLPTSIGSPSAQSNACTAPPSTHRHSPSRIASLAPIQRKEGAEEARRSARSDTASASSRRTASCKPSEAQWRCASAQVR</sequence>
<feature type="compositionally biased region" description="Gly residues" evidence="1">
    <location>
        <begin position="22"/>
        <end position="49"/>
    </location>
</feature>
<evidence type="ECO:0000313" key="3">
    <source>
        <dbReference type="Proteomes" id="UP001515480"/>
    </source>
</evidence>
<protein>
    <submittedName>
        <fullName evidence="2">Uncharacterized protein</fullName>
    </submittedName>
</protein>
<feature type="compositionally biased region" description="Low complexity" evidence="1">
    <location>
        <begin position="128"/>
        <end position="140"/>
    </location>
</feature>
<feature type="region of interest" description="Disordered" evidence="1">
    <location>
        <begin position="1"/>
        <end position="156"/>
    </location>
</feature>
<dbReference type="EMBL" id="JBGBPQ010000024">
    <property type="protein sequence ID" value="KAL1499884.1"/>
    <property type="molecule type" value="Genomic_DNA"/>
</dbReference>
<dbReference type="AlphaFoldDB" id="A0AB34II88"/>
<keyword evidence="3" id="KW-1185">Reference proteome</keyword>
<evidence type="ECO:0000313" key="2">
    <source>
        <dbReference type="EMBL" id="KAL1499884.1"/>
    </source>
</evidence>
<feature type="compositionally biased region" description="Polar residues" evidence="1">
    <location>
        <begin position="75"/>
        <end position="97"/>
    </location>
</feature>
<organism evidence="2 3">
    <name type="scientific">Prymnesium parvum</name>
    <name type="common">Toxic golden alga</name>
    <dbReference type="NCBI Taxonomy" id="97485"/>
    <lineage>
        <taxon>Eukaryota</taxon>
        <taxon>Haptista</taxon>
        <taxon>Haptophyta</taxon>
        <taxon>Prymnesiophyceae</taxon>
        <taxon>Prymnesiales</taxon>
        <taxon>Prymnesiaceae</taxon>
        <taxon>Prymnesium</taxon>
    </lineage>
</organism>
<gene>
    <name evidence="2" type="ORF">AB1Y20_012567</name>
</gene>
<feature type="compositionally biased region" description="Basic and acidic residues" evidence="1">
    <location>
        <begin position="114"/>
        <end position="127"/>
    </location>
</feature>
<evidence type="ECO:0000256" key="1">
    <source>
        <dbReference type="SAM" id="MobiDB-lite"/>
    </source>
</evidence>
<dbReference type="Proteomes" id="UP001515480">
    <property type="component" value="Unassembled WGS sequence"/>
</dbReference>
<proteinExistence type="predicted"/>